<feature type="compositionally biased region" description="Basic and acidic residues" evidence="1">
    <location>
        <begin position="186"/>
        <end position="196"/>
    </location>
</feature>
<feature type="region of interest" description="Disordered" evidence="1">
    <location>
        <begin position="177"/>
        <end position="209"/>
    </location>
</feature>
<reference evidence="3 4" key="1">
    <citation type="submission" date="2024-01" db="EMBL/GenBank/DDBJ databases">
        <authorList>
            <person name="Allen C."/>
            <person name="Tagirdzhanova G."/>
        </authorList>
    </citation>
    <scope>NUCLEOTIDE SEQUENCE [LARGE SCALE GENOMIC DNA]</scope>
</reference>
<organism evidence="3 4">
    <name type="scientific">Sporothrix curviconia</name>
    <dbReference type="NCBI Taxonomy" id="1260050"/>
    <lineage>
        <taxon>Eukaryota</taxon>
        <taxon>Fungi</taxon>
        <taxon>Dikarya</taxon>
        <taxon>Ascomycota</taxon>
        <taxon>Pezizomycotina</taxon>
        <taxon>Sordariomycetes</taxon>
        <taxon>Sordariomycetidae</taxon>
        <taxon>Ophiostomatales</taxon>
        <taxon>Ophiostomataceae</taxon>
        <taxon>Sporothrix</taxon>
    </lineage>
</organism>
<gene>
    <name evidence="3" type="ORF">SCUCBS95973_009171</name>
</gene>
<dbReference type="Proteomes" id="UP001642405">
    <property type="component" value="Unassembled WGS sequence"/>
</dbReference>
<keyword evidence="2" id="KW-0472">Membrane</keyword>
<protein>
    <submittedName>
        <fullName evidence="3">Uncharacterized protein</fullName>
    </submittedName>
</protein>
<evidence type="ECO:0000313" key="4">
    <source>
        <dbReference type="Proteomes" id="UP001642405"/>
    </source>
</evidence>
<accession>A0ABP0CSZ7</accession>
<keyword evidence="2" id="KW-1133">Transmembrane helix</keyword>
<evidence type="ECO:0000256" key="1">
    <source>
        <dbReference type="SAM" id="MobiDB-lite"/>
    </source>
</evidence>
<evidence type="ECO:0000256" key="2">
    <source>
        <dbReference type="SAM" id="Phobius"/>
    </source>
</evidence>
<feature type="transmembrane region" description="Helical" evidence="2">
    <location>
        <begin position="6"/>
        <end position="25"/>
    </location>
</feature>
<comment type="caution">
    <text evidence="3">The sequence shown here is derived from an EMBL/GenBank/DDBJ whole genome shotgun (WGS) entry which is preliminary data.</text>
</comment>
<keyword evidence="4" id="KW-1185">Reference proteome</keyword>
<dbReference type="EMBL" id="CAWUHB010000094">
    <property type="protein sequence ID" value="CAK7235148.1"/>
    <property type="molecule type" value="Genomic_DNA"/>
</dbReference>
<proteinExistence type="predicted"/>
<evidence type="ECO:0000313" key="3">
    <source>
        <dbReference type="EMBL" id="CAK7235148.1"/>
    </source>
</evidence>
<keyword evidence="2" id="KW-0812">Transmembrane</keyword>
<name>A0ABP0CSZ7_9PEZI</name>
<sequence>MEVGNFIFLAAYMFCFVVVLLLQPLDRPWLPKPFQAGGRFRKFAPLAQGRIHNYKHKVSQNNGQAIPNNSEDLEMGGNMMDDEVRSIDTVVSVGGFPPMYDQMDFKVDVNVSATASSSKSGTPSNMAFSDCTTTASSTAPSSVATPGPATIRALPRKPAPVELSVKVSVSVAMALNNGAPEPISSEDAKNKSEGKGKATKLTIVKSDAM</sequence>